<sequence length="246" mass="25960">MLRYARTDALCLVRSVYFLVFSVVFSAAFYLMFTVVVRDALSSSPGFARDYMLAMSVSGAFFGALNGAGIRLGMERGDGWSRQVLLTPLTSRSYLAAKAITAWLLTLPAMACVFLIGAMVNDVSLAPVRWLAAAGTLWLASLVFVAAGLVVGLLAAGEKAQFLALAVFFPLAMLGGLWFPIDSFPGVLKAIADYLPTRAIYQLVELASGAVSGSPATPLLVLALWLAALSALALSRSRPATLLAVG</sequence>
<dbReference type="InterPro" id="IPR013525">
    <property type="entry name" value="ABC2_TM"/>
</dbReference>
<reference evidence="8 9" key="1">
    <citation type="submission" date="2020-10" db="EMBL/GenBank/DDBJ databases">
        <title>Sequencing the genomes of 1000 actinobacteria strains.</title>
        <authorList>
            <person name="Klenk H.-P."/>
        </authorList>
    </citation>
    <scope>NUCLEOTIDE SEQUENCE [LARGE SCALE GENOMIC DNA]</scope>
    <source>
        <strain evidence="8 9">DSM 44653</strain>
    </source>
</reference>
<evidence type="ECO:0000256" key="3">
    <source>
        <dbReference type="ARBA" id="ARBA00022989"/>
    </source>
</evidence>
<feature type="transmembrane region" description="Helical" evidence="6">
    <location>
        <begin position="130"/>
        <end position="155"/>
    </location>
</feature>
<dbReference type="InterPro" id="IPR051784">
    <property type="entry name" value="Nod_factor_ABC_transporter"/>
</dbReference>
<accession>A0ABR9HQD3</accession>
<feature type="transmembrane region" description="Helical" evidence="6">
    <location>
        <begin position="162"/>
        <end position="181"/>
    </location>
</feature>
<dbReference type="RefSeq" id="WP_158104316.1">
    <property type="nucleotide sequence ID" value="NZ_JADBEG010000001.1"/>
</dbReference>
<feature type="transmembrane region" description="Helical" evidence="6">
    <location>
        <begin position="216"/>
        <end position="234"/>
    </location>
</feature>
<organism evidence="8 9">
    <name type="scientific">Amycolatopsis lexingtonensis</name>
    <dbReference type="NCBI Taxonomy" id="218822"/>
    <lineage>
        <taxon>Bacteria</taxon>
        <taxon>Bacillati</taxon>
        <taxon>Actinomycetota</taxon>
        <taxon>Actinomycetes</taxon>
        <taxon>Pseudonocardiales</taxon>
        <taxon>Pseudonocardiaceae</taxon>
        <taxon>Amycolatopsis</taxon>
    </lineage>
</organism>
<evidence type="ECO:0000256" key="6">
    <source>
        <dbReference type="SAM" id="Phobius"/>
    </source>
</evidence>
<proteinExistence type="predicted"/>
<feature type="domain" description="ABC-2 type transporter transmembrane" evidence="7">
    <location>
        <begin position="48"/>
        <end position="234"/>
    </location>
</feature>
<evidence type="ECO:0000256" key="4">
    <source>
        <dbReference type="ARBA" id="ARBA00023136"/>
    </source>
</evidence>
<keyword evidence="9" id="KW-1185">Reference proteome</keyword>
<feature type="transmembrane region" description="Helical" evidence="6">
    <location>
        <begin position="12"/>
        <end position="33"/>
    </location>
</feature>
<dbReference type="EMBL" id="JADBEG010000001">
    <property type="protein sequence ID" value="MBE1493150.1"/>
    <property type="molecule type" value="Genomic_DNA"/>
</dbReference>
<keyword evidence="3 6" id="KW-1133">Transmembrane helix</keyword>
<protein>
    <submittedName>
        <fullName evidence="8">ABC-2 type transport system permease protein</fullName>
    </submittedName>
</protein>
<dbReference type="PANTHER" id="PTHR43229">
    <property type="entry name" value="NODULATION PROTEIN J"/>
    <property type="match status" value="1"/>
</dbReference>
<dbReference type="PIRSF" id="PIRSF006648">
    <property type="entry name" value="DrrB"/>
    <property type="match status" value="1"/>
</dbReference>
<evidence type="ECO:0000256" key="1">
    <source>
        <dbReference type="ARBA" id="ARBA00004141"/>
    </source>
</evidence>
<evidence type="ECO:0000256" key="5">
    <source>
        <dbReference type="ARBA" id="ARBA00023251"/>
    </source>
</evidence>
<keyword evidence="2 6" id="KW-0812">Transmembrane</keyword>
<dbReference type="Proteomes" id="UP000631670">
    <property type="component" value="Unassembled WGS sequence"/>
</dbReference>
<keyword evidence="4 6" id="KW-0472">Membrane</keyword>
<keyword evidence="5" id="KW-0046">Antibiotic resistance</keyword>
<dbReference type="Pfam" id="PF12698">
    <property type="entry name" value="ABC2_membrane_3"/>
    <property type="match status" value="1"/>
</dbReference>
<evidence type="ECO:0000259" key="7">
    <source>
        <dbReference type="Pfam" id="PF12698"/>
    </source>
</evidence>
<evidence type="ECO:0000313" key="8">
    <source>
        <dbReference type="EMBL" id="MBE1493150.1"/>
    </source>
</evidence>
<comment type="subcellular location">
    <subcellularLocation>
        <location evidence="1">Membrane</location>
        <topology evidence="1">Multi-pass membrane protein</topology>
    </subcellularLocation>
</comment>
<dbReference type="PANTHER" id="PTHR43229:SF2">
    <property type="entry name" value="NODULATION PROTEIN J"/>
    <property type="match status" value="1"/>
</dbReference>
<feature type="transmembrane region" description="Helical" evidence="6">
    <location>
        <begin position="53"/>
        <end position="74"/>
    </location>
</feature>
<evidence type="ECO:0000313" key="9">
    <source>
        <dbReference type="Proteomes" id="UP000631670"/>
    </source>
</evidence>
<gene>
    <name evidence="8" type="ORF">H4696_000250</name>
</gene>
<name>A0ABR9HQD3_9PSEU</name>
<dbReference type="InterPro" id="IPR000412">
    <property type="entry name" value="ABC_2_transport"/>
</dbReference>
<feature type="transmembrane region" description="Helical" evidence="6">
    <location>
        <begin position="95"/>
        <end position="118"/>
    </location>
</feature>
<comment type="caution">
    <text evidence="8">The sequence shown here is derived from an EMBL/GenBank/DDBJ whole genome shotgun (WGS) entry which is preliminary data.</text>
</comment>
<evidence type="ECO:0000256" key="2">
    <source>
        <dbReference type="ARBA" id="ARBA00022692"/>
    </source>
</evidence>